<evidence type="ECO:0000313" key="2">
    <source>
        <dbReference type="Proteomes" id="UP001143910"/>
    </source>
</evidence>
<protein>
    <submittedName>
        <fullName evidence="1">Uncharacterized protein</fullName>
    </submittedName>
</protein>
<accession>A0ACC1MS44</accession>
<dbReference type="EMBL" id="JANJQO010001735">
    <property type="protein sequence ID" value="KAJ2969482.1"/>
    <property type="molecule type" value="Genomic_DNA"/>
</dbReference>
<keyword evidence="2" id="KW-1185">Reference proteome</keyword>
<sequence>MSLSRAFTTSRRKLGLETDSGHGFMKRSNTTKTPEFRPKISGPVELIHTTNILTYSAPDLPRASRSNSTSSKAADSDTETYNTAESTPPTSPDVAPGEHTQSDGRSG</sequence>
<dbReference type="Proteomes" id="UP001143910">
    <property type="component" value="Unassembled WGS sequence"/>
</dbReference>
<comment type="caution">
    <text evidence="1">The sequence shown here is derived from an EMBL/GenBank/DDBJ whole genome shotgun (WGS) entry which is preliminary data.</text>
</comment>
<gene>
    <name evidence="1" type="ORF">NQ176_g8639</name>
</gene>
<reference evidence="1" key="1">
    <citation type="submission" date="2022-08" db="EMBL/GenBank/DDBJ databases">
        <title>Genome Sequence of Lecanicillium fungicola.</title>
        <authorList>
            <person name="Buettner E."/>
        </authorList>
    </citation>
    <scope>NUCLEOTIDE SEQUENCE</scope>
    <source>
        <strain evidence="1">Babe33</strain>
    </source>
</reference>
<organism evidence="1 2">
    <name type="scientific">Zarea fungicola</name>
    <dbReference type="NCBI Taxonomy" id="93591"/>
    <lineage>
        <taxon>Eukaryota</taxon>
        <taxon>Fungi</taxon>
        <taxon>Dikarya</taxon>
        <taxon>Ascomycota</taxon>
        <taxon>Pezizomycotina</taxon>
        <taxon>Sordariomycetes</taxon>
        <taxon>Hypocreomycetidae</taxon>
        <taxon>Hypocreales</taxon>
        <taxon>Cordycipitaceae</taxon>
        <taxon>Zarea</taxon>
    </lineage>
</organism>
<name>A0ACC1MS44_9HYPO</name>
<evidence type="ECO:0000313" key="1">
    <source>
        <dbReference type="EMBL" id="KAJ2969482.1"/>
    </source>
</evidence>
<proteinExistence type="predicted"/>